<accession>A0A7J0CCS0</accession>
<name>A0A7J0CCS0_9ACTN</name>
<reference evidence="2 3" key="1">
    <citation type="submission" date="2020-05" db="EMBL/GenBank/DDBJ databases">
        <title>Whole genome shotgun sequence of Streptomyces fulvorobeus NBRC 15897.</title>
        <authorList>
            <person name="Komaki H."/>
            <person name="Tamura T."/>
        </authorList>
    </citation>
    <scope>NUCLEOTIDE SEQUENCE [LARGE SCALE GENOMIC DNA]</scope>
    <source>
        <strain evidence="2 3">NBRC 15897</strain>
    </source>
</reference>
<keyword evidence="3" id="KW-1185">Reference proteome</keyword>
<evidence type="ECO:0000313" key="2">
    <source>
        <dbReference type="EMBL" id="GFN00312.1"/>
    </source>
</evidence>
<dbReference type="AlphaFoldDB" id="A0A7J0CCS0"/>
<gene>
    <name evidence="2" type="ORF">Sfulv_51220</name>
</gene>
<protein>
    <submittedName>
        <fullName evidence="2">Uncharacterized protein</fullName>
    </submittedName>
</protein>
<evidence type="ECO:0000313" key="3">
    <source>
        <dbReference type="Proteomes" id="UP000498980"/>
    </source>
</evidence>
<proteinExistence type="predicted"/>
<evidence type="ECO:0000256" key="1">
    <source>
        <dbReference type="SAM" id="MobiDB-lite"/>
    </source>
</evidence>
<dbReference type="EMBL" id="BLWC01000001">
    <property type="protein sequence ID" value="GFN00312.1"/>
    <property type="molecule type" value="Genomic_DNA"/>
</dbReference>
<comment type="caution">
    <text evidence="2">The sequence shown here is derived from an EMBL/GenBank/DDBJ whole genome shotgun (WGS) entry which is preliminary data.</text>
</comment>
<feature type="region of interest" description="Disordered" evidence="1">
    <location>
        <begin position="1"/>
        <end position="28"/>
    </location>
</feature>
<dbReference type="Proteomes" id="UP000498980">
    <property type="component" value="Unassembled WGS sequence"/>
</dbReference>
<organism evidence="2 3">
    <name type="scientific">Streptomyces fulvorobeus</name>
    <dbReference type="NCBI Taxonomy" id="284028"/>
    <lineage>
        <taxon>Bacteria</taxon>
        <taxon>Bacillati</taxon>
        <taxon>Actinomycetota</taxon>
        <taxon>Actinomycetes</taxon>
        <taxon>Kitasatosporales</taxon>
        <taxon>Streptomycetaceae</taxon>
        <taxon>Streptomyces</taxon>
    </lineage>
</organism>
<sequence length="61" mass="6734">MVVRETAALAGAHAARTGPSSRTKEVSRVRPQLWKEMYPLPSRSFADLEYACTSERAPEGL</sequence>